<dbReference type="AlphaFoldDB" id="U2KDG9"/>
<proteinExistence type="predicted"/>
<keyword evidence="2" id="KW-1185">Reference proteome</keyword>
<evidence type="ECO:0000313" key="2">
    <source>
        <dbReference type="Proteomes" id="UP000016662"/>
    </source>
</evidence>
<evidence type="ECO:0000313" key="1">
    <source>
        <dbReference type="EMBL" id="ERJ96551.1"/>
    </source>
</evidence>
<sequence length="46" mass="5497">MLIFRCFLVQAGNFYFNVTNELDNSAKILYNKKKSTFQSWYYAECS</sequence>
<dbReference type="HOGENOM" id="CLU_3188614_0_0_9"/>
<accession>U2KDG9</accession>
<dbReference type="PATRIC" id="fig|411473.3.peg.890"/>
<reference evidence="1 2" key="1">
    <citation type="submission" date="2013-07" db="EMBL/GenBank/DDBJ databases">
        <authorList>
            <person name="Weinstock G."/>
            <person name="Sodergren E."/>
            <person name="Wylie T."/>
            <person name="Fulton L."/>
            <person name="Fulton R."/>
            <person name="Fronick C."/>
            <person name="O'Laughlin M."/>
            <person name="Godfrey J."/>
            <person name="Miner T."/>
            <person name="Herter B."/>
            <person name="Appelbaum E."/>
            <person name="Cordes M."/>
            <person name="Lek S."/>
            <person name="Wollam A."/>
            <person name="Pepin K.H."/>
            <person name="Palsikar V.B."/>
            <person name="Mitreva M."/>
            <person name="Wilson R.K."/>
        </authorList>
    </citation>
    <scope>NUCLEOTIDE SEQUENCE [LARGE SCALE GENOMIC DNA]</scope>
    <source>
        <strain evidence="1 2">ATCC 27760</strain>
    </source>
</reference>
<dbReference type="EMBL" id="AWVF01000122">
    <property type="protein sequence ID" value="ERJ96551.1"/>
    <property type="molecule type" value="Genomic_DNA"/>
</dbReference>
<dbReference type="Proteomes" id="UP000016662">
    <property type="component" value="Unassembled WGS sequence"/>
</dbReference>
<organism evidence="1 2">
    <name type="scientific">Ruminococcus callidus ATCC 27760</name>
    <dbReference type="NCBI Taxonomy" id="411473"/>
    <lineage>
        <taxon>Bacteria</taxon>
        <taxon>Bacillati</taxon>
        <taxon>Bacillota</taxon>
        <taxon>Clostridia</taxon>
        <taxon>Eubacteriales</taxon>
        <taxon>Oscillospiraceae</taxon>
        <taxon>Ruminococcus</taxon>
    </lineage>
</organism>
<gene>
    <name evidence="1" type="ORF">RUMCAL_01080</name>
</gene>
<comment type="caution">
    <text evidence="1">The sequence shown here is derived from an EMBL/GenBank/DDBJ whole genome shotgun (WGS) entry which is preliminary data.</text>
</comment>
<name>U2KDG9_9FIRM</name>
<protein>
    <submittedName>
        <fullName evidence="1">Uncharacterized protein</fullName>
    </submittedName>
</protein>